<dbReference type="EMBL" id="LUUI01000025">
    <property type="protein sequence ID" value="OAI20953.1"/>
    <property type="molecule type" value="Genomic_DNA"/>
</dbReference>
<keyword evidence="2" id="KW-1185">Reference proteome</keyword>
<comment type="caution">
    <text evidence="1">The sequence shown here is derived from an EMBL/GenBank/DDBJ whole genome shotgun (WGS) entry which is preliminary data.</text>
</comment>
<protein>
    <submittedName>
        <fullName evidence="1">Uncharacterized protein</fullName>
    </submittedName>
</protein>
<accession>A0A177NUJ9</accession>
<gene>
    <name evidence="1" type="ORF">A1359_20025</name>
</gene>
<dbReference type="Proteomes" id="UP000078476">
    <property type="component" value="Unassembled WGS sequence"/>
</dbReference>
<reference evidence="1 2" key="1">
    <citation type="submission" date="2016-03" db="EMBL/GenBank/DDBJ databases">
        <authorList>
            <person name="Ploux O."/>
        </authorList>
    </citation>
    <scope>NUCLEOTIDE SEQUENCE [LARGE SCALE GENOMIC DNA]</scope>
    <source>
        <strain evidence="1 2">R-45370</strain>
    </source>
</reference>
<proteinExistence type="predicted"/>
<sequence>MAILRRRILTLPDNQIDLVDKKQIVSIRLNNDDRAGIRMTAARLLVRESELYRFAVCHLLNRLHKLHDDASIGSDLIPLFLEFREEFNNQLSLKKHQLFKIFNGRTPPQNKFVAMADIELLLLPQHSVRQRLHSTQEASGHKDASTEIWLKNYLYFKYQLDGDLINMTAEEPILIDND</sequence>
<evidence type="ECO:0000313" key="1">
    <source>
        <dbReference type="EMBL" id="OAI20953.1"/>
    </source>
</evidence>
<organism evidence="1 2">
    <name type="scientific">Methylomonas lenta</name>
    <dbReference type="NCBI Taxonomy" id="980561"/>
    <lineage>
        <taxon>Bacteria</taxon>
        <taxon>Pseudomonadati</taxon>
        <taxon>Pseudomonadota</taxon>
        <taxon>Gammaproteobacteria</taxon>
        <taxon>Methylococcales</taxon>
        <taxon>Methylococcaceae</taxon>
        <taxon>Methylomonas</taxon>
    </lineage>
</organism>
<dbReference type="AlphaFoldDB" id="A0A177NUJ9"/>
<name>A0A177NUJ9_9GAMM</name>
<evidence type="ECO:0000313" key="2">
    <source>
        <dbReference type="Proteomes" id="UP000078476"/>
    </source>
</evidence>